<name>A0A8T3VKN6_9EURY</name>
<comment type="caution">
    <text evidence="4">The sequence shown here is derived from an EMBL/GenBank/DDBJ whole genome shotgun (WGS) entry which is preliminary data.</text>
</comment>
<evidence type="ECO:0000256" key="2">
    <source>
        <dbReference type="ARBA" id="ARBA00023315"/>
    </source>
</evidence>
<evidence type="ECO:0000256" key="1">
    <source>
        <dbReference type="ARBA" id="ARBA00022679"/>
    </source>
</evidence>
<dbReference type="GO" id="GO:0016747">
    <property type="term" value="F:acyltransferase activity, transferring groups other than amino-acyl groups"/>
    <property type="evidence" value="ECO:0007669"/>
    <property type="project" value="InterPro"/>
</dbReference>
<dbReference type="PANTHER" id="PTHR43420">
    <property type="entry name" value="ACETYLTRANSFERASE"/>
    <property type="match status" value="1"/>
</dbReference>
<proteinExistence type="predicted"/>
<sequence>MEYQTFDPEIHDSHLIAEYRYEVDFRTFDKLFTSKDKAVSSIEKCLKKDECIKVIFDDGEIIGMLMFYTHNKKPKSYFKSIRLFIVDILDYFVICDIGKQDFYIAEIAIDKKHRSKGYGSKIIKEIIDYAEKNNYKRVILDADFRNPKAKALYEKLGFKVYNKKSFLKRGMYNMEFKVS</sequence>
<dbReference type="Pfam" id="PF00583">
    <property type="entry name" value="Acetyltransf_1"/>
    <property type="match status" value="1"/>
</dbReference>
<dbReference type="Proteomes" id="UP000762703">
    <property type="component" value="Unassembled WGS sequence"/>
</dbReference>
<accession>A0A8T3VKN6</accession>
<reference evidence="4" key="1">
    <citation type="submission" date="2019-04" db="EMBL/GenBank/DDBJ databases">
        <title>Evolution of Biomass-Degrading Anaerobic Consortia Revealed by Metagenomics.</title>
        <authorList>
            <person name="Peng X."/>
        </authorList>
    </citation>
    <scope>NUCLEOTIDE SEQUENCE</scope>
    <source>
        <strain evidence="4">SIG12</strain>
    </source>
</reference>
<feature type="domain" description="N-acetyltransferase" evidence="3">
    <location>
        <begin position="1"/>
        <end position="179"/>
    </location>
</feature>
<organism evidence="4 5">
    <name type="scientific">Methanobrevibacter millerae</name>
    <dbReference type="NCBI Taxonomy" id="230361"/>
    <lineage>
        <taxon>Archaea</taxon>
        <taxon>Methanobacteriati</taxon>
        <taxon>Methanobacteriota</taxon>
        <taxon>Methanomada group</taxon>
        <taxon>Methanobacteria</taxon>
        <taxon>Methanobacteriales</taxon>
        <taxon>Methanobacteriaceae</taxon>
        <taxon>Methanobrevibacter</taxon>
    </lineage>
</organism>
<dbReference type="PROSITE" id="PS51186">
    <property type="entry name" value="GNAT"/>
    <property type="match status" value="1"/>
</dbReference>
<dbReference type="SUPFAM" id="SSF55729">
    <property type="entry name" value="Acyl-CoA N-acyltransferases (Nat)"/>
    <property type="match status" value="1"/>
</dbReference>
<evidence type="ECO:0000313" key="4">
    <source>
        <dbReference type="EMBL" id="MBE6505793.1"/>
    </source>
</evidence>
<dbReference type="RefSeq" id="WP_303737446.1">
    <property type="nucleotide sequence ID" value="NZ_SUTE01000071.1"/>
</dbReference>
<evidence type="ECO:0000259" key="3">
    <source>
        <dbReference type="PROSITE" id="PS51186"/>
    </source>
</evidence>
<dbReference type="EMBL" id="SUTE01000071">
    <property type="protein sequence ID" value="MBE6505793.1"/>
    <property type="molecule type" value="Genomic_DNA"/>
</dbReference>
<dbReference type="InterPro" id="IPR016181">
    <property type="entry name" value="Acyl_CoA_acyltransferase"/>
</dbReference>
<dbReference type="InterPro" id="IPR050680">
    <property type="entry name" value="YpeA/RimI_acetyltransf"/>
</dbReference>
<evidence type="ECO:0000313" key="5">
    <source>
        <dbReference type="Proteomes" id="UP000762703"/>
    </source>
</evidence>
<dbReference type="AlphaFoldDB" id="A0A8T3VKN6"/>
<gene>
    <name evidence="4" type="ORF">E7Z73_08680</name>
</gene>
<dbReference type="Gene3D" id="3.40.630.30">
    <property type="match status" value="1"/>
</dbReference>
<keyword evidence="1" id="KW-0808">Transferase</keyword>
<keyword evidence="2" id="KW-0012">Acyltransferase</keyword>
<dbReference type="CDD" id="cd04301">
    <property type="entry name" value="NAT_SF"/>
    <property type="match status" value="1"/>
</dbReference>
<protein>
    <submittedName>
        <fullName evidence="4">GNAT family N-acetyltransferase</fullName>
    </submittedName>
</protein>
<dbReference type="InterPro" id="IPR000182">
    <property type="entry name" value="GNAT_dom"/>
</dbReference>